<evidence type="ECO:0000256" key="17">
    <source>
        <dbReference type="ARBA" id="ARBA00022932"/>
    </source>
</evidence>
<keyword evidence="19" id="KW-0233">DNA recombination</keyword>
<proteinExistence type="predicted"/>
<evidence type="ECO:0000256" key="18">
    <source>
        <dbReference type="ARBA" id="ARBA00023113"/>
    </source>
</evidence>
<dbReference type="GO" id="GO:0005634">
    <property type="term" value="C:nucleus"/>
    <property type="evidence" value="ECO:0007669"/>
    <property type="project" value="UniProtKB-ARBA"/>
</dbReference>
<evidence type="ECO:0000256" key="8">
    <source>
        <dbReference type="ARBA" id="ARBA00022741"/>
    </source>
</evidence>
<protein>
    <recommendedName>
        <fullName evidence="23">Integrase catalytic domain-containing protein</fullName>
    </recommendedName>
</protein>
<dbReference type="InterPro" id="IPR043502">
    <property type="entry name" value="DNA/RNA_pol_sf"/>
</dbReference>
<dbReference type="InterPro" id="IPR054722">
    <property type="entry name" value="PolX-like_BBD"/>
</dbReference>
<dbReference type="GO" id="GO:0005524">
    <property type="term" value="F:ATP binding"/>
    <property type="evidence" value="ECO:0007669"/>
    <property type="project" value="UniProtKB-KW"/>
</dbReference>
<evidence type="ECO:0000256" key="14">
    <source>
        <dbReference type="ARBA" id="ARBA00022884"/>
    </source>
</evidence>
<dbReference type="InterPro" id="IPR039537">
    <property type="entry name" value="Retrotran_Ty1/copia-like"/>
</dbReference>
<keyword evidence="8" id="KW-0547">Nucleotide-binding</keyword>
<dbReference type="GO" id="GO:0006508">
    <property type="term" value="P:proteolysis"/>
    <property type="evidence" value="ECO:0007669"/>
    <property type="project" value="UniProtKB-KW"/>
</dbReference>
<evidence type="ECO:0000256" key="21">
    <source>
        <dbReference type="ARBA" id="ARBA00048173"/>
    </source>
</evidence>
<keyword evidence="18" id="KW-0917">Virion maturation</keyword>
<keyword evidence="6" id="KW-0540">Nuclease</keyword>
<evidence type="ECO:0000256" key="12">
    <source>
        <dbReference type="ARBA" id="ARBA00022840"/>
    </source>
</evidence>
<dbReference type="Proteomes" id="UP000765509">
    <property type="component" value="Unassembled WGS sequence"/>
</dbReference>
<keyword evidence="13" id="KW-0460">Magnesium</keyword>
<evidence type="ECO:0000256" key="10">
    <source>
        <dbReference type="ARBA" id="ARBA00022759"/>
    </source>
</evidence>
<feature type="non-terminal residue" evidence="24">
    <location>
        <position position="1"/>
    </location>
</feature>
<keyword evidence="5" id="KW-0548">Nucleotidyltransferase</keyword>
<keyword evidence="3" id="KW-1188">Viral release from host cell</keyword>
<dbReference type="InterPro" id="IPR036397">
    <property type="entry name" value="RNaseH_sf"/>
</dbReference>
<gene>
    <name evidence="24" type="ORF">O181_031508</name>
</gene>
<organism evidence="24 25">
    <name type="scientific">Austropuccinia psidii MF-1</name>
    <dbReference type="NCBI Taxonomy" id="1389203"/>
    <lineage>
        <taxon>Eukaryota</taxon>
        <taxon>Fungi</taxon>
        <taxon>Dikarya</taxon>
        <taxon>Basidiomycota</taxon>
        <taxon>Pucciniomycotina</taxon>
        <taxon>Pucciniomycetes</taxon>
        <taxon>Pucciniales</taxon>
        <taxon>Sphaerophragmiaceae</taxon>
        <taxon>Austropuccinia</taxon>
    </lineage>
</organism>
<keyword evidence="17" id="KW-0239">DNA-directed DNA polymerase</keyword>
<evidence type="ECO:0000256" key="3">
    <source>
        <dbReference type="ARBA" id="ARBA00022612"/>
    </source>
</evidence>
<dbReference type="GO" id="GO:0003723">
    <property type="term" value="F:RNA binding"/>
    <property type="evidence" value="ECO:0007669"/>
    <property type="project" value="UniProtKB-KW"/>
</dbReference>
<dbReference type="AlphaFoldDB" id="A0A9Q3CXL8"/>
<dbReference type="PANTHER" id="PTHR42648:SF11">
    <property type="entry name" value="TRANSPOSON TY4-P GAG-POL POLYPROTEIN"/>
    <property type="match status" value="1"/>
</dbReference>
<keyword evidence="15" id="KW-0229">DNA integration</keyword>
<dbReference type="InterPro" id="IPR013103">
    <property type="entry name" value="RVT_2"/>
</dbReference>
<comment type="catalytic activity">
    <reaction evidence="22">
        <text>DNA(n) + a 2'-deoxyribonucleoside 5'-triphosphate = DNA(n+1) + diphosphate</text>
        <dbReference type="Rhea" id="RHEA:22508"/>
        <dbReference type="Rhea" id="RHEA-COMP:17339"/>
        <dbReference type="Rhea" id="RHEA-COMP:17340"/>
        <dbReference type="ChEBI" id="CHEBI:33019"/>
        <dbReference type="ChEBI" id="CHEBI:61560"/>
        <dbReference type="ChEBI" id="CHEBI:173112"/>
        <dbReference type="EC" id="2.7.7.7"/>
    </reaction>
</comment>
<dbReference type="GO" id="GO:0003887">
    <property type="term" value="F:DNA-directed DNA polymerase activity"/>
    <property type="evidence" value="ECO:0007669"/>
    <property type="project" value="UniProtKB-KW"/>
</dbReference>
<dbReference type="Gene3D" id="3.30.420.10">
    <property type="entry name" value="Ribonuclease H-like superfamily/Ribonuclease H"/>
    <property type="match status" value="1"/>
</dbReference>
<dbReference type="InterPro" id="IPR012337">
    <property type="entry name" value="RNaseH-like_sf"/>
</dbReference>
<dbReference type="PROSITE" id="PS50994">
    <property type="entry name" value="INTEGRASE"/>
    <property type="match status" value="1"/>
</dbReference>
<dbReference type="GO" id="GO:0006310">
    <property type="term" value="P:DNA recombination"/>
    <property type="evidence" value="ECO:0007669"/>
    <property type="project" value="UniProtKB-KW"/>
</dbReference>
<dbReference type="InterPro" id="IPR057670">
    <property type="entry name" value="SH3_retrovirus"/>
</dbReference>
<dbReference type="GO" id="GO:0046872">
    <property type="term" value="F:metal ion binding"/>
    <property type="evidence" value="ECO:0007669"/>
    <property type="project" value="UniProtKB-KW"/>
</dbReference>
<evidence type="ECO:0000256" key="2">
    <source>
        <dbReference type="ARBA" id="ARBA00022578"/>
    </source>
</evidence>
<dbReference type="EMBL" id="AVOT02011262">
    <property type="protein sequence ID" value="MBW0491793.1"/>
    <property type="molecule type" value="Genomic_DNA"/>
</dbReference>
<keyword evidence="11" id="KW-0378">Hydrolase</keyword>
<dbReference type="PANTHER" id="PTHR42648">
    <property type="entry name" value="TRANSPOSASE, PUTATIVE-RELATED"/>
    <property type="match status" value="1"/>
</dbReference>
<evidence type="ECO:0000256" key="20">
    <source>
        <dbReference type="ARBA" id="ARBA00023268"/>
    </source>
</evidence>
<keyword evidence="12" id="KW-0067">ATP-binding</keyword>
<dbReference type="CDD" id="cd09272">
    <property type="entry name" value="RNase_HI_RT_Ty1"/>
    <property type="match status" value="1"/>
</dbReference>
<comment type="caution">
    <text evidence="24">The sequence shown here is derived from an EMBL/GenBank/DDBJ whole genome shotgun (WGS) entry which is preliminary data.</text>
</comment>
<dbReference type="Pfam" id="PF07727">
    <property type="entry name" value="RVT_2"/>
    <property type="match status" value="1"/>
</dbReference>
<evidence type="ECO:0000256" key="9">
    <source>
        <dbReference type="ARBA" id="ARBA00022750"/>
    </source>
</evidence>
<evidence type="ECO:0000313" key="24">
    <source>
        <dbReference type="EMBL" id="MBW0491793.1"/>
    </source>
</evidence>
<evidence type="ECO:0000256" key="1">
    <source>
        <dbReference type="ARBA" id="ARBA00002180"/>
    </source>
</evidence>
<evidence type="ECO:0000256" key="22">
    <source>
        <dbReference type="ARBA" id="ARBA00049244"/>
    </source>
</evidence>
<evidence type="ECO:0000313" key="25">
    <source>
        <dbReference type="Proteomes" id="UP000765509"/>
    </source>
</evidence>
<sequence>MNFENNAEVNSIPILNNSNYGEWVARMTILLRSKDLLDVCEKPIPSDLSITATNKWNKASFDAISIISCQVSNRVFIEVVKQFSKNAHLLWNKLEEQYASKKAVNRGRVWMQWLKFNYDGNLQHYIDNSRTLMMALETVNITIPDECHSFSLLGKLSGDPKLHSYVEVLTLNEDLVKNPELVLAKLQEFHDNSSSQEKSISPSASALLSESAHPYKITYFCSNGKHNPMCTTHSKNECYAKNPHLRPPRRNNKRKNQASAHLSTAQALITRNQLEINSQELIIDCGATHHMFNSPRYFTSFTQTPKINVSTGDSASTLVSVGTGTVVILCGNQVLTLENSLLVPRLNCNLVSLLALSHKKMVIHREGNLFTLETGEKGTIEGKIINNLMRIEFSIPESNSTFSPLNVWHERLGHPGNMVVKAMKLPTVDSVCSTCDLNKMRMLPFNDHFGDFLIVKNHIENLHDRIIKTVVSDRGGEFVNNQFKKLAETNGFLHILSPPETPQHNGFAERANQTIIEKARCILNRSNLPKRYWAEAVNTATFLSNLIPTPSRSNNSPYAIWKGLPPRIKRLRVFGCRAVISIPKSQRDWKFDTVGAEGVFLGYENDNTAYRILCLSDLKVVISKHVKFEENVFPRIQAPSLRDEAWIVPWNDQRELTETVDELRQSDHSLVGEVQANDSLHSVEDSSRLVDEAQESSSGVAAVEIPVPVNRSRIKVIGPRHPTLIRGSVDSGNILPYNRRPKTLFTALTKLPRTYNQAIKSPNKESWRAAIDKELSSMNRLHVWDVVDLQPDYKLVGTTWVFRIKKDHLNNITEYKACLCAQGFTQTPGIDFEKTYAPTGRLNSLRCLISYAASRGLKFHQIDIKSAFLNAPLSEVVYLSVPQGLDLDRRASCLCLNKAIYGLKQAPLAWYQRLKQWLLQAGFSACVLNPCVFFRSRKTMVWLYIHVDDIAIFGKEVYSFIKEISQEFDIKDMGPADLMLGIRVFHGDGFISLDQSHFTDSLLDLYGLSDCKCVTTPLEPNVHLQPASDEEVEKFLNLGVNYRSAIGSINYLSTATRPDLSHVVSSLSQFLERPGIGHWNGFLHVLQYLKGTQNVGLVYSQGLENEVRGYSNADWGNCRTTRRSVNGISCTFCWKTRKQPSVSISTAEAEYKALCDLVSELLWLRKWSCECHLLPFDSAIPVHEDNQSCINTANGDCNLNNKRMKHVDIQLHFIKEAIRDSVVNLIYTPTSLMLADFLT</sequence>
<evidence type="ECO:0000256" key="16">
    <source>
        <dbReference type="ARBA" id="ARBA00022918"/>
    </source>
</evidence>
<comment type="function">
    <text evidence="1">The aspartyl protease (PR) mediates the proteolytic cleavages of the Gag and Gag-Pol polyproteins after assembly of the VLP.</text>
</comment>
<keyword evidence="7" id="KW-0479">Metal-binding</keyword>
<evidence type="ECO:0000256" key="19">
    <source>
        <dbReference type="ARBA" id="ARBA00023172"/>
    </source>
</evidence>
<keyword evidence="2" id="KW-0815">Transposition</keyword>
<evidence type="ECO:0000259" key="23">
    <source>
        <dbReference type="PROSITE" id="PS50994"/>
    </source>
</evidence>
<dbReference type="GO" id="GO:0003964">
    <property type="term" value="F:RNA-directed DNA polymerase activity"/>
    <property type="evidence" value="ECO:0007669"/>
    <property type="project" value="UniProtKB-KW"/>
</dbReference>
<dbReference type="SUPFAM" id="SSF53098">
    <property type="entry name" value="Ribonuclease H-like"/>
    <property type="match status" value="1"/>
</dbReference>
<dbReference type="Pfam" id="PF14223">
    <property type="entry name" value="Retrotran_gag_2"/>
    <property type="match status" value="1"/>
</dbReference>
<evidence type="ECO:0000256" key="15">
    <source>
        <dbReference type="ARBA" id="ARBA00022908"/>
    </source>
</evidence>
<name>A0A9Q3CXL8_9BASI</name>
<evidence type="ECO:0000256" key="7">
    <source>
        <dbReference type="ARBA" id="ARBA00022723"/>
    </source>
</evidence>
<evidence type="ECO:0000256" key="4">
    <source>
        <dbReference type="ARBA" id="ARBA00022670"/>
    </source>
</evidence>
<dbReference type="GO" id="GO:0015074">
    <property type="term" value="P:DNA integration"/>
    <property type="evidence" value="ECO:0007669"/>
    <property type="project" value="UniProtKB-KW"/>
</dbReference>
<reference evidence="24" key="1">
    <citation type="submission" date="2021-03" db="EMBL/GenBank/DDBJ databases">
        <title>Draft genome sequence of rust myrtle Austropuccinia psidii MF-1, a brazilian biotype.</title>
        <authorList>
            <person name="Quecine M.C."/>
            <person name="Pachon D.M.R."/>
            <person name="Bonatelli M.L."/>
            <person name="Correr F.H."/>
            <person name="Franceschini L.M."/>
            <person name="Leite T.F."/>
            <person name="Margarido G.R.A."/>
            <person name="Almeida C.A."/>
            <person name="Ferrarezi J.A."/>
            <person name="Labate C.A."/>
        </authorList>
    </citation>
    <scope>NUCLEOTIDE SEQUENCE</scope>
    <source>
        <strain evidence="24">MF-1</strain>
    </source>
</reference>
<keyword evidence="17" id="KW-0808">Transferase</keyword>
<keyword evidence="25" id="KW-1185">Reference proteome</keyword>
<keyword evidence="4" id="KW-0645">Protease</keyword>
<dbReference type="GO" id="GO:0004519">
    <property type="term" value="F:endonuclease activity"/>
    <property type="evidence" value="ECO:0007669"/>
    <property type="project" value="UniProtKB-KW"/>
</dbReference>
<evidence type="ECO:0000256" key="11">
    <source>
        <dbReference type="ARBA" id="ARBA00022801"/>
    </source>
</evidence>
<dbReference type="GO" id="GO:0032196">
    <property type="term" value="P:transposition"/>
    <property type="evidence" value="ECO:0007669"/>
    <property type="project" value="UniProtKB-KW"/>
</dbReference>
<evidence type="ECO:0000256" key="5">
    <source>
        <dbReference type="ARBA" id="ARBA00022695"/>
    </source>
</evidence>
<keyword evidence="16" id="KW-0695">RNA-directed DNA polymerase</keyword>
<dbReference type="SUPFAM" id="SSF56672">
    <property type="entry name" value="DNA/RNA polymerases"/>
    <property type="match status" value="1"/>
</dbReference>
<evidence type="ECO:0000256" key="6">
    <source>
        <dbReference type="ARBA" id="ARBA00022722"/>
    </source>
</evidence>
<dbReference type="GO" id="GO:0004190">
    <property type="term" value="F:aspartic-type endopeptidase activity"/>
    <property type="evidence" value="ECO:0007669"/>
    <property type="project" value="UniProtKB-KW"/>
</dbReference>
<evidence type="ECO:0000256" key="13">
    <source>
        <dbReference type="ARBA" id="ARBA00022842"/>
    </source>
</evidence>
<dbReference type="Pfam" id="PF25597">
    <property type="entry name" value="SH3_retrovirus"/>
    <property type="match status" value="1"/>
</dbReference>
<dbReference type="Pfam" id="PF22936">
    <property type="entry name" value="Pol_BBD"/>
    <property type="match status" value="1"/>
</dbReference>
<keyword evidence="20" id="KW-0511">Multifunctional enzyme</keyword>
<feature type="domain" description="Integrase catalytic" evidence="23">
    <location>
        <begin position="400"/>
        <end position="565"/>
    </location>
</feature>
<keyword evidence="9" id="KW-0064">Aspartyl protease</keyword>
<keyword evidence="10" id="KW-0255">Endonuclease</keyword>
<comment type="catalytic activity">
    <reaction evidence="21">
        <text>DNA(n) + a 2'-deoxyribonucleoside 5'-triphosphate = DNA(n+1) + diphosphate</text>
        <dbReference type="Rhea" id="RHEA:22508"/>
        <dbReference type="Rhea" id="RHEA-COMP:17339"/>
        <dbReference type="Rhea" id="RHEA-COMP:17340"/>
        <dbReference type="ChEBI" id="CHEBI:33019"/>
        <dbReference type="ChEBI" id="CHEBI:61560"/>
        <dbReference type="ChEBI" id="CHEBI:173112"/>
        <dbReference type="EC" id="2.7.7.49"/>
    </reaction>
</comment>
<keyword evidence="14" id="KW-0694">RNA-binding</keyword>
<dbReference type="InterPro" id="IPR001584">
    <property type="entry name" value="Integrase_cat-core"/>
</dbReference>
<accession>A0A9Q3CXL8</accession>